<comment type="caution">
    <text evidence="1">The sequence shown here is derived from an EMBL/GenBank/DDBJ whole genome shotgun (WGS) entry which is preliminary data.</text>
</comment>
<organism evidence="1 2">
    <name type="scientific">Phytophthora cactorum</name>
    <dbReference type="NCBI Taxonomy" id="29920"/>
    <lineage>
        <taxon>Eukaryota</taxon>
        <taxon>Sar</taxon>
        <taxon>Stramenopiles</taxon>
        <taxon>Oomycota</taxon>
        <taxon>Peronosporomycetes</taxon>
        <taxon>Peronosporales</taxon>
        <taxon>Peronosporaceae</taxon>
        <taxon>Phytophthora</taxon>
    </lineage>
</organism>
<dbReference type="AlphaFoldDB" id="A0A8T1U070"/>
<dbReference type="Proteomes" id="UP000688947">
    <property type="component" value="Unassembled WGS sequence"/>
</dbReference>
<accession>A0A8T1U070</accession>
<dbReference type="EMBL" id="JAENGZ010001139">
    <property type="protein sequence ID" value="KAG6950364.1"/>
    <property type="molecule type" value="Genomic_DNA"/>
</dbReference>
<evidence type="ECO:0000313" key="1">
    <source>
        <dbReference type="EMBL" id="KAG6950364.1"/>
    </source>
</evidence>
<gene>
    <name evidence="1" type="ORF">JG687_00014298</name>
</gene>
<reference evidence="1" key="1">
    <citation type="submission" date="2021-01" db="EMBL/GenBank/DDBJ databases">
        <title>Phytophthora aleatoria, a newly-described species from Pinus radiata is distinct from Phytophthora cactorum isolates based on comparative genomics.</title>
        <authorList>
            <person name="Mcdougal R."/>
            <person name="Panda P."/>
            <person name="Williams N."/>
            <person name="Studholme D.J."/>
        </authorList>
    </citation>
    <scope>NUCLEOTIDE SEQUENCE</scope>
    <source>
        <strain evidence="1">NZFS 3830</strain>
    </source>
</reference>
<name>A0A8T1U070_9STRA</name>
<protein>
    <submittedName>
        <fullName evidence="1">Uncharacterized protein</fullName>
    </submittedName>
</protein>
<evidence type="ECO:0000313" key="2">
    <source>
        <dbReference type="Proteomes" id="UP000688947"/>
    </source>
</evidence>
<sequence length="59" mass="6757">MWTTGVWFPIFRLALGITSRFGIQVMLATSTIWCSIMCCWDISRTPQRLTSGGQFLEKL</sequence>
<proteinExistence type="predicted"/>